<organism evidence="1 2">
    <name type="scientific">Candidatus Schekmanbacteria bacterium RIFCSPLOWO2_12_FULL_38_15</name>
    <dbReference type="NCBI Taxonomy" id="1817883"/>
    <lineage>
        <taxon>Bacteria</taxon>
        <taxon>Candidatus Schekmaniibacteriota</taxon>
    </lineage>
</organism>
<name>A0A1F7SGA0_9BACT</name>
<gene>
    <name evidence="1" type="ORF">A3G31_00085</name>
</gene>
<reference evidence="1 2" key="1">
    <citation type="journal article" date="2016" name="Nat. Commun.">
        <title>Thousands of microbial genomes shed light on interconnected biogeochemical processes in an aquifer system.</title>
        <authorList>
            <person name="Anantharaman K."/>
            <person name="Brown C.T."/>
            <person name="Hug L.A."/>
            <person name="Sharon I."/>
            <person name="Castelle C.J."/>
            <person name="Probst A.J."/>
            <person name="Thomas B.C."/>
            <person name="Singh A."/>
            <person name="Wilkins M.J."/>
            <person name="Karaoz U."/>
            <person name="Brodie E.L."/>
            <person name="Williams K.H."/>
            <person name="Hubbard S.S."/>
            <person name="Banfield J.F."/>
        </authorList>
    </citation>
    <scope>NUCLEOTIDE SEQUENCE [LARGE SCALE GENOMIC DNA]</scope>
</reference>
<protein>
    <submittedName>
        <fullName evidence="1">Uncharacterized protein</fullName>
    </submittedName>
</protein>
<accession>A0A1F7SGA0</accession>
<evidence type="ECO:0000313" key="2">
    <source>
        <dbReference type="Proteomes" id="UP000178082"/>
    </source>
</evidence>
<dbReference type="Proteomes" id="UP000178082">
    <property type="component" value="Unassembled WGS sequence"/>
</dbReference>
<sequence length="103" mass="11949">MLLNGCGFFFNNGGRIFKYVTIPYDTNYNNTPVGSKKCQIKIHRFREPFSGLGITAEWDMDKINEVMKEAGMTQVYHMDIRILNIGTPLFELYKQKTLIIYGE</sequence>
<dbReference type="EMBL" id="MGDI01000029">
    <property type="protein sequence ID" value="OGL52785.1"/>
    <property type="molecule type" value="Genomic_DNA"/>
</dbReference>
<comment type="caution">
    <text evidence="1">The sequence shown here is derived from an EMBL/GenBank/DDBJ whole genome shotgun (WGS) entry which is preliminary data.</text>
</comment>
<dbReference type="STRING" id="1817883.A3G31_00085"/>
<proteinExistence type="predicted"/>
<dbReference type="AlphaFoldDB" id="A0A1F7SGA0"/>
<evidence type="ECO:0000313" key="1">
    <source>
        <dbReference type="EMBL" id="OGL52785.1"/>
    </source>
</evidence>